<dbReference type="PROSITE" id="PS50192">
    <property type="entry name" value="T_SNARE"/>
    <property type="match status" value="1"/>
</dbReference>
<feature type="transmembrane region" description="Helical" evidence="8">
    <location>
        <begin position="17"/>
        <end position="37"/>
    </location>
</feature>
<dbReference type="PANTHER" id="PTHR43531:SF14">
    <property type="entry name" value="METHYL-ACCEPTING CHEMOTAXIS PROTEIN I-RELATED"/>
    <property type="match status" value="1"/>
</dbReference>
<dbReference type="InterPro" id="IPR032255">
    <property type="entry name" value="HBM"/>
</dbReference>
<keyword evidence="8" id="KW-1133">Transmembrane helix</keyword>
<sequence>MKINILPLKNLPVAAKLYGGFSILIMIIIVSSLMSIYQSDRIKDRAHKEKLITEMHDELNAARRNRLAFQINHDERTIEENKAALERIRQKAVTGDSFVWAKETRILFDELKRNLPVYNDERDFFVKLEQITQESSKRLTTPALRSDLDKLLEKISESGLLVKESFQLQTTLNHLWDDVYQIRSSNGTQGWSEFTLDQKAASDMARNFAGVLPAETNTSLNLFINKLQLNVKAYGEARQNSRNASDQLTVTADKLDNAMQKLLEFQNTSNLSNIQHVIIIMIVVAVCAVVTGILVAWLLTRQMTRQIRHNLTLAEKIARGDLTGTIEPESTDEFGRLTMAMATMNDRLREMISQIKESVMHVASASSEISAGNIDLASRTEEQAAAVVETAASMEELTSTVKRNAENAREASKLAGVAADHARSGGGIVWDVVNTMTAITESSNKITEIINVINGISFQTNILALNAAVEAARAGEQGRGFAVVAGEVRALAQRSTNAAKEIADLIKESVERVHAGSAMANKAGSTMEQIVASVTNVSGIMNEISDASDEQSRGIDQIGKAVTELDSTTQQNAALVQESSSAASSLEEQASQLSRLVSAFRLTKESRERRPATAGSKRLRPVTVTADNGSWESF</sequence>
<dbReference type="EMBL" id="FPAU01000001">
    <property type="protein sequence ID" value="SFT58785.1"/>
    <property type="molecule type" value="Genomic_DNA"/>
</dbReference>
<dbReference type="GO" id="GO:0005886">
    <property type="term" value="C:plasma membrane"/>
    <property type="evidence" value="ECO:0007669"/>
    <property type="project" value="UniProtKB-SubCell"/>
</dbReference>
<dbReference type="SUPFAM" id="SSF58104">
    <property type="entry name" value="Methyl-accepting chemotaxis protein (MCP) signaling domain"/>
    <property type="match status" value="1"/>
</dbReference>
<evidence type="ECO:0000256" key="4">
    <source>
        <dbReference type="ARBA" id="ARBA00023224"/>
    </source>
</evidence>
<keyword evidence="3" id="KW-0145">Chemotaxis</keyword>
<organism evidence="12 13">
    <name type="scientific">Kosakonia arachidis</name>
    <dbReference type="NCBI Taxonomy" id="551989"/>
    <lineage>
        <taxon>Bacteria</taxon>
        <taxon>Pseudomonadati</taxon>
        <taxon>Pseudomonadota</taxon>
        <taxon>Gammaproteobacteria</taxon>
        <taxon>Enterobacterales</taxon>
        <taxon>Enterobacteriaceae</taxon>
        <taxon>Kosakonia</taxon>
    </lineage>
</organism>
<dbReference type="Proteomes" id="UP000199187">
    <property type="component" value="Unassembled WGS sequence"/>
</dbReference>
<feature type="domain" description="Methyl-accepting transducer" evidence="9">
    <location>
        <begin position="358"/>
        <end position="587"/>
    </location>
</feature>
<evidence type="ECO:0000259" key="9">
    <source>
        <dbReference type="PROSITE" id="PS50111"/>
    </source>
</evidence>
<feature type="domain" description="T-SNARE coiled-coil homology" evidence="10">
    <location>
        <begin position="517"/>
        <end position="579"/>
    </location>
</feature>
<feature type="domain" description="HAMP" evidence="11">
    <location>
        <begin position="301"/>
        <end position="353"/>
    </location>
</feature>
<proteinExistence type="inferred from homology"/>
<keyword evidence="12" id="KW-0675">Receptor</keyword>
<dbReference type="Pfam" id="PF00015">
    <property type="entry name" value="MCPsignal"/>
    <property type="match status" value="1"/>
</dbReference>
<dbReference type="Pfam" id="PF00672">
    <property type="entry name" value="HAMP"/>
    <property type="match status" value="1"/>
</dbReference>
<dbReference type="CDD" id="cd06225">
    <property type="entry name" value="HAMP"/>
    <property type="match status" value="1"/>
</dbReference>
<dbReference type="PROSITE" id="PS50111">
    <property type="entry name" value="CHEMOTAXIS_TRANSDUC_2"/>
    <property type="match status" value="1"/>
</dbReference>
<keyword evidence="8" id="KW-0812">Transmembrane</keyword>
<dbReference type="SMART" id="SM01358">
    <property type="entry name" value="HBM"/>
    <property type="match status" value="1"/>
</dbReference>
<evidence type="ECO:0000259" key="11">
    <source>
        <dbReference type="PROSITE" id="PS50885"/>
    </source>
</evidence>
<dbReference type="InterPro" id="IPR051310">
    <property type="entry name" value="MCP_chemotaxis"/>
</dbReference>
<evidence type="ECO:0000256" key="6">
    <source>
        <dbReference type="PROSITE-ProRule" id="PRU00284"/>
    </source>
</evidence>
<accession>A0A1I6Z7V4</accession>
<dbReference type="GO" id="GO:0006935">
    <property type="term" value="P:chemotaxis"/>
    <property type="evidence" value="ECO:0007669"/>
    <property type="project" value="UniProtKB-KW"/>
</dbReference>
<keyword evidence="8" id="KW-0472">Membrane</keyword>
<dbReference type="PROSITE" id="PS50885">
    <property type="entry name" value="HAMP"/>
    <property type="match status" value="1"/>
</dbReference>
<evidence type="ECO:0000256" key="7">
    <source>
        <dbReference type="SAM" id="MobiDB-lite"/>
    </source>
</evidence>
<evidence type="ECO:0000256" key="8">
    <source>
        <dbReference type="SAM" id="Phobius"/>
    </source>
</evidence>
<dbReference type="InterPro" id="IPR000727">
    <property type="entry name" value="T_SNARE_dom"/>
</dbReference>
<evidence type="ECO:0000313" key="12">
    <source>
        <dbReference type="EMBL" id="SFT58785.1"/>
    </source>
</evidence>
<dbReference type="GO" id="GO:0007165">
    <property type="term" value="P:signal transduction"/>
    <property type="evidence" value="ECO:0007669"/>
    <property type="project" value="UniProtKB-KW"/>
</dbReference>
<evidence type="ECO:0000256" key="2">
    <source>
        <dbReference type="ARBA" id="ARBA00022481"/>
    </source>
</evidence>
<dbReference type="SMART" id="SM00304">
    <property type="entry name" value="HAMP"/>
    <property type="match status" value="1"/>
</dbReference>
<reference evidence="13" key="1">
    <citation type="submission" date="2016-10" db="EMBL/GenBank/DDBJ databases">
        <authorList>
            <person name="Varghese N."/>
            <person name="Submissions S."/>
        </authorList>
    </citation>
    <scope>NUCLEOTIDE SEQUENCE [LARGE SCALE GENOMIC DNA]</scope>
    <source>
        <strain evidence="13">Ah-143</strain>
    </source>
</reference>
<feature type="transmembrane region" description="Helical" evidence="8">
    <location>
        <begin position="277"/>
        <end position="299"/>
    </location>
</feature>
<dbReference type="GO" id="GO:0004888">
    <property type="term" value="F:transmembrane signaling receptor activity"/>
    <property type="evidence" value="ECO:0007669"/>
    <property type="project" value="TreeGrafter"/>
</dbReference>
<comment type="subcellular location">
    <subcellularLocation>
        <location evidence="1">Cell inner membrane</location>
        <topology evidence="1">Multi-pass membrane protein</topology>
    </subcellularLocation>
</comment>
<dbReference type="InterPro" id="IPR004089">
    <property type="entry name" value="MCPsignal_dom"/>
</dbReference>
<evidence type="ECO:0000256" key="3">
    <source>
        <dbReference type="ARBA" id="ARBA00022500"/>
    </source>
</evidence>
<dbReference type="AlphaFoldDB" id="A0A1I6Z7V4"/>
<protein>
    <submittedName>
        <fullName evidence="12">Methyl-accepting chemotaxis protein-2, aspartate sensor receptor</fullName>
    </submittedName>
</protein>
<keyword evidence="4 6" id="KW-0807">Transducer</keyword>
<feature type="region of interest" description="Disordered" evidence="7">
    <location>
        <begin position="604"/>
        <end position="634"/>
    </location>
</feature>
<keyword evidence="13" id="KW-1185">Reference proteome</keyword>
<dbReference type="PANTHER" id="PTHR43531">
    <property type="entry name" value="PROTEIN ICFG"/>
    <property type="match status" value="1"/>
</dbReference>
<dbReference type="FunFam" id="1.10.287.950:FF:000001">
    <property type="entry name" value="Methyl-accepting chemotaxis sensory transducer"/>
    <property type="match status" value="1"/>
</dbReference>
<gene>
    <name evidence="12" type="ORF">SAMN05192562_1011002</name>
</gene>
<keyword evidence="2" id="KW-0488">Methylation</keyword>
<evidence type="ECO:0000256" key="5">
    <source>
        <dbReference type="ARBA" id="ARBA00029447"/>
    </source>
</evidence>
<name>A0A1I6Z7V4_9ENTR</name>
<dbReference type="CDD" id="cd11386">
    <property type="entry name" value="MCP_signal"/>
    <property type="match status" value="1"/>
</dbReference>
<dbReference type="Gene3D" id="1.10.287.950">
    <property type="entry name" value="Methyl-accepting chemotaxis protein"/>
    <property type="match status" value="1"/>
</dbReference>
<dbReference type="SMART" id="SM00283">
    <property type="entry name" value="MA"/>
    <property type="match status" value="1"/>
</dbReference>
<evidence type="ECO:0000313" key="13">
    <source>
        <dbReference type="Proteomes" id="UP000199187"/>
    </source>
</evidence>
<feature type="compositionally biased region" description="Polar residues" evidence="7">
    <location>
        <begin position="625"/>
        <end position="634"/>
    </location>
</feature>
<evidence type="ECO:0000259" key="10">
    <source>
        <dbReference type="PROSITE" id="PS50192"/>
    </source>
</evidence>
<comment type="similarity">
    <text evidence="5">Belongs to the methyl-accepting chemotaxis (MCP) protein family.</text>
</comment>
<dbReference type="OrthoDB" id="6167817at2"/>
<dbReference type="InterPro" id="IPR003660">
    <property type="entry name" value="HAMP_dom"/>
</dbReference>
<evidence type="ECO:0000256" key="1">
    <source>
        <dbReference type="ARBA" id="ARBA00004429"/>
    </source>
</evidence>
<dbReference type="Gene3D" id="6.10.340.10">
    <property type="match status" value="1"/>
</dbReference>
<dbReference type="RefSeq" id="WP_090119736.1">
    <property type="nucleotide sequence ID" value="NZ_CP045300.1"/>
</dbReference>